<evidence type="ECO:0000256" key="7">
    <source>
        <dbReference type="HAMAP-Rule" id="MF_00523"/>
    </source>
</evidence>
<dbReference type="Pfam" id="PF04613">
    <property type="entry name" value="LpxD"/>
    <property type="match status" value="1"/>
</dbReference>
<keyword evidence="1 7" id="KW-0444">Lipid biosynthesis</keyword>
<evidence type="ECO:0000313" key="10">
    <source>
        <dbReference type="Proteomes" id="UP000319499"/>
    </source>
</evidence>
<dbReference type="Proteomes" id="UP000319499">
    <property type="component" value="Unassembled WGS sequence"/>
</dbReference>
<reference evidence="9 10" key="1">
    <citation type="submission" date="2019-02" db="EMBL/GenBank/DDBJ databases">
        <title>Apibacter muscae sp. nov.: a novel member of the house fly microbiota.</title>
        <authorList>
            <person name="Park R."/>
        </authorList>
    </citation>
    <scope>NUCLEOTIDE SEQUENCE [LARGE SCALE GENOMIC DNA]</scope>
    <source>
        <strain evidence="9 10">AL1</strain>
    </source>
</reference>
<keyword evidence="4 7" id="KW-0677">Repeat</keyword>
<keyword evidence="2 7" id="KW-0441">Lipid A biosynthesis</keyword>
<evidence type="ECO:0000259" key="8">
    <source>
        <dbReference type="Pfam" id="PF04613"/>
    </source>
</evidence>
<dbReference type="RefSeq" id="WP_146262869.1">
    <property type="nucleotide sequence ID" value="NZ_SELG01000041.1"/>
</dbReference>
<keyword evidence="6 7" id="KW-0012">Acyltransferase</keyword>
<evidence type="ECO:0000256" key="3">
    <source>
        <dbReference type="ARBA" id="ARBA00022679"/>
    </source>
</evidence>
<dbReference type="SUPFAM" id="SSF51161">
    <property type="entry name" value="Trimeric LpxA-like enzymes"/>
    <property type="match status" value="1"/>
</dbReference>
<evidence type="ECO:0000256" key="4">
    <source>
        <dbReference type="ARBA" id="ARBA00022737"/>
    </source>
</evidence>
<keyword evidence="10" id="KW-1185">Reference proteome</keyword>
<dbReference type="PANTHER" id="PTHR43378">
    <property type="entry name" value="UDP-3-O-ACYLGLUCOSAMINE N-ACYLTRANSFERASE"/>
    <property type="match status" value="1"/>
</dbReference>
<evidence type="ECO:0000313" key="9">
    <source>
        <dbReference type="EMBL" id="TWP26180.1"/>
    </source>
</evidence>
<dbReference type="CDD" id="cd03352">
    <property type="entry name" value="LbH_LpxD"/>
    <property type="match status" value="1"/>
</dbReference>
<comment type="function">
    <text evidence="7">Catalyzes the N-acylation of UDP-3-O-acylglucosamine using 3-hydroxyacyl-ACP as the acyl donor. Is involved in the biosynthesis of lipid A, a phosphorylated glycolipid that anchors the lipopolysaccharide to the outer membrane of the cell.</text>
</comment>
<dbReference type="GO" id="GO:0103118">
    <property type="term" value="F:UDP-3-O-[(3R)-3-hydroxyacyl]-glucosamine N-acyltransferase activity"/>
    <property type="evidence" value="ECO:0007669"/>
    <property type="project" value="UniProtKB-EC"/>
</dbReference>
<proteinExistence type="inferred from homology"/>
<dbReference type="EMBL" id="SELH01000026">
    <property type="protein sequence ID" value="TWP26180.1"/>
    <property type="molecule type" value="Genomic_DNA"/>
</dbReference>
<dbReference type="EC" id="2.3.1.191" evidence="7"/>
<comment type="pathway">
    <text evidence="7">Bacterial outer membrane biogenesis; LPS lipid A biosynthesis.</text>
</comment>
<keyword evidence="5 7" id="KW-0443">Lipid metabolism</keyword>
<dbReference type="InterPro" id="IPR007691">
    <property type="entry name" value="LpxD"/>
</dbReference>
<comment type="similarity">
    <text evidence="7">Belongs to the transferase hexapeptide repeat family. LpxD subfamily.</text>
</comment>
<dbReference type="Pfam" id="PF00132">
    <property type="entry name" value="Hexapep"/>
    <property type="match status" value="1"/>
</dbReference>
<dbReference type="PANTHER" id="PTHR43378:SF2">
    <property type="entry name" value="UDP-3-O-ACYLGLUCOSAMINE N-ACYLTRANSFERASE 1, MITOCHONDRIAL-RELATED"/>
    <property type="match status" value="1"/>
</dbReference>
<feature type="domain" description="UDP-3-O-[3-hydroxymyristoyl] glucosamine N-acyltransferase non-repeat region" evidence="8">
    <location>
        <begin position="23"/>
        <end position="90"/>
    </location>
</feature>
<keyword evidence="3 7" id="KW-0808">Transferase</keyword>
<dbReference type="Gene3D" id="3.40.1390.10">
    <property type="entry name" value="MurE/MurF, N-terminal domain"/>
    <property type="match status" value="1"/>
</dbReference>
<dbReference type="NCBIfam" id="NF002060">
    <property type="entry name" value="PRK00892.1"/>
    <property type="match status" value="1"/>
</dbReference>
<dbReference type="UniPathway" id="UPA00973"/>
<protein>
    <recommendedName>
        <fullName evidence="7">UDP-3-O-acylglucosamine N-acyltransferase</fullName>
        <ecNumber evidence="7">2.3.1.191</ecNumber>
    </recommendedName>
</protein>
<gene>
    <name evidence="7 9" type="primary">lpxD</name>
    <name evidence="9" type="ORF">ETU09_10810</name>
</gene>
<sequence length="340" mass="37085">MEFSAEQIADLVNGIVIGDPTVIVSYISKIEDGTPGTLTFLGGEKYQNYLKDTKASIVLISENFIPKDTSELPTMIVVKDAYASFNQLLRYYNDLRTHKTGIEDPVFISKSAILGQDLYVGAFSYIGNNVKINDHTKIFPQAYIGDNVTIGENCYIGPGAKIYNDCTIGNRCVIHAGTVVGGDGFGFEPLAEGYQKVPQLGNVIIEDDVEVGSNCTIDRATIGSTIIRKGVKLDNLIQVAHNVEIGEHTVVAAQTGIAGSTKIGNWVMIGGQAGIAGHLKIGDRVIIQGQSGVMADVENHKRLFGYPAIDYLKYQKSFIYFKDLPKLVSRLKKIEEKLDK</sequence>
<comment type="catalytic activity">
    <reaction evidence="7">
        <text>a UDP-3-O-[(3R)-3-hydroxyacyl]-alpha-D-glucosamine + a (3R)-hydroxyacyl-[ACP] = a UDP-2-N,3-O-bis[(3R)-3-hydroxyacyl]-alpha-D-glucosamine + holo-[ACP] + H(+)</text>
        <dbReference type="Rhea" id="RHEA:53836"/>
        <dbReference type="Rhea" id="RHEA-COMP:9685"/>
        <dbReference type="Rhea" id="RHEA-COMP:9945"/>
        <dbReference type="ChEBI" id="CHEBI:15378"/>
        <dbReference type="ChEBI" id="CHEBI:64479"/>
        <dbReference type="ChEBI" id="CHEBI:78827"/>
        <dbReference type="ChEBI" id="CHEBI:137740"/>
        <dbReference type="ChEBI" id="CHEBI:137748"/>
        <dbReference type="EC" id="2.3.1.191"/>
    </reaction>
</comment>
<dbReference type="OrthoDB" id="9784739at2"/>
<accession>A0A563D7M0</accession>
<evidence type="ECO:0000256" key="5">
    <source>
        <dbReference type="ARBA" id="ARBA00023098"/>
    </source>
</evidence>
<dbReference type="GO" id="GO:0016410">
    <property type="term" value="F:N-acyltransferase activity"/>
    <property type="evidence" value="ECO:0007669"/>
    <property type="project" value="InterPro"/>
</dbReference>
<evidence type="ECO:0000256" key="6">
    <source>
        <dbReference type="ARBA" id="ARBA00023315"/>
    </source>
</evidence>
<evidence type="ECO:0000256" key="1">
    <source>
        <dbReference type="ARBA" id="ARBA00022516"/>
    </source>
</evidence>
<name>A0A563D7M0_9FLAO</name>
<organism evidence="9 10">
    <name type="scientific">Apibacter muscae</name>
    <dbReference type="NCBI Taxonomy" id="2509004"/>
    <lineage>
        <taxon>Bacteria</taxon>
        <taxon>Pseudomonadati</taxon>
        <taxon>Bacteroidota</taxon>
        <taxon>Flavobacteriia</taxon>
        <taxon>Flavobacteriales</taxon>
        <taxon>Weeksellaceae</taxon>
        <taxon>Apibacter</taxon>
    </lineage>
</organism>
<dbReference type="InterPro" id="IPR011004">
    <property type="entry name" value="Trimer_LpxA-like_sf"/>
</dbReference>
<comment type="subunit">
    <text evidence="7">Homotrimer.</text>
</comment>
<dbReference type="AlphaFoldDB" id="A0A563D7M0"/>
<dbReference type="GO" id="GO:0016020">
    <property type="term" value="C:membrane"/>
    <property type="evidence" value="ECO:0007669"/>
    <property type="project" value="GOC"/>
</dbReference>
<feature type="active site" description="Proton acceptor" evidence="7">
    <location>
        <position position="241"/>
    </location>
</feature>
<dbReference type="InterPro" id="IPR020573">
    <property type="entry name" value="UDP_GlcNAc_AcTrfase_non-rep"/>
</dbReference>
<dbReference type="NCBIfam" id="TIGR01853">
    <property type="entry name" value="lipid_A_lpxD"/>
    <property type="match status" value="1"/>
</dbReference>
<dbReference type="InterPro" id="IPR001451">
    <property type="entry name" value="Hexapep"/>
</dbReference>
<evidence type="ECO:0000256" key="2">
    <source>
        <dbReference type="ARBA" id="ARBA00022556"/>
    </source>
</evidence>
<dbReference type="GO" id="GO:0009245">
    <property type="term" value="P:lipid A biosynthetic process"/>
    <property type="evidence" value="ECO:0007669"/>
    <property type="project" value="UniProtKB-UniRule"/>
</dbReference>
<dbReference type="Gene3D" id="2.160.10.10">
    <property type="entry name" value="Hexapeptide repeat proteins"/>
    <property type="match status" value="1"/>
</dbReference>
<dbReference type="HAMAP" id="MF_00523">
    <property type="entry name" value="LpxD"/>
    <property type="match status" value="1"/>
</dbReference>
<comment type="caution">
    <text evidence="9">The sequence shown here is derived from an EMBL/GenBank/DDBJ whole genome shotgun (WGS) entry which is preliminary data.</text>
</comment>